<dbReference type="RefSeq" id="WP_063242692.1">
    <property type="nucleotide sequence ID" value="NZ_CP168967.1"/>
</dbReference>
<dbReference type="Proteomes" id="UP000075391">
    <property type="component" value="Unassembled WGS sequence"/>
</dbReference>
<dbReference type="OrthoDB" id="5290697at2"/>
<dbReference type="PANTHER" id="PTHR37423:SF5">
    <property type="entry name" value="SOLUBLE LYTIC MUREIN TRANSGLYCOSYLASE"/>
    <property type="match status" value="1"/>
</dbReference>
<name>A0A150WUF4_BDEBC</name>
<dbReference type="Pfam" id="PF01464">
    <property type="entry name" value="SLT"/>
    <property type="match status" value="1"/>
</dbReference>
<dbReference type="CDD" id="cd16896">
    <property type="entry name" value="LT_Slt70-like"/>
    <property type="match status" value="1"/>
</dbReference>
<proteinExistence type="inferred from homology"/>
<dbReference type="PANTHER" id="PTHR37423">
    <property type="entry name" value="SOLUBLE LYTIC MUREIN TRANSGLYCOSYLASE-RELATED"/>
    <property type="match status" value="1"/>
</dbReference>
<dbReference type="EMBL" id="LUKF01000002">
    <property type="protein sequence ID" value="KYG70200.1"/>
    <property type="molecule type" value="Genomic_DNA"/>
</dbReference>
<dbReference type="SUPFAM" id="SSF53955">
    <property type="entry name" value="Lysozyme-like"/>
    <property type="match status" value="1"/>
</dbReference>
<reference evidence="3 4" key="1">
    <citation type="submission" date="2016-03" db="EMBL/GenBank/DDBJ databases">
        <authorList>
            <person name="Ploux O."/>
        </authorList>
    </citation>
    <scope>NUCLEOTIDE SEQUENCE [LARGE SCALE GENOMIC DNA]</scope>
    <source>
        <strain evidence="3 4">BER2</strain>
    </source>
</reference>
<dbReference type="AlphaFoldDB" id="A0A150WUF4"/>
<comment type="caution">
    <text evidence="3">The sequence shown here is derived from an EMBL/GenBank/DDBJ whole genome shotgun (WGS) entry which is preliminary data.</text>
</comment>
<evidence type="ECO:0000256" key="1">
    <source>
        <dbReference type="ARBA" id="ARBA00007734"/>
    </source>
</evidence>
<organism evidence="3 4">
    <name type="scientific">Bdellovibrio bacteriovorus</name>
    <dbReference type="NCBI Taxonomy" id="959"/>
    <lineage>
        <taxon>Bacteria</taxon>
        <taxon>Pseudomonadati</taxon>
        <taxon>Bdellovibrionota</taxon>
        <taxon>Bdellovibrionia</taxon>
        <taxon>Bdellovibrionales</taxon>
        <taxon>Pseudobdellovibrionaceae</taxon>
        <taxon>Bdellovibrio</taxon>
    </lineage>
</organism>
<dbReference type="InterPro" id="IPR008258">
    <property type="entry name" value="Transglycosylase_SLT_dom_1"/>
</dbReference>
<evidence type="ECO:0000313" key="3">
    <source>
        <dbReference type="EMBL" id="KYG70200.1"/>
    </source>
</evidence>
<sequence length="239" mass="26615">MKTKHLNTGKVIAAATLTLVLFNNFDFVQWPAVNKIGIESVNEASRISHAKELLGSDYKGSSAQKVEGTATLNEMIYDKVQSSLAPRWKGQARNISRTVITEAAKHNLDPVFVLAVIKTESKFNPLALGRFGEIGLMQIKPDTAEWIAKKFKLPWNGKKTLENPSANIRIGLAYMSYLRGKFDKKAVKYVSAYNMGPLNVRRLLAKNMKPAEYNSRVMKNYGEIYAKLSNSANMVVASN</sequence>
<accession>A0A150WUF4</accession>
<comment type="similarity">
    <text evidence="1">Belongs to the transglycosylase Slt family.</text>
</comment>
<dbReference type="Gene3D" id="1.10.530.10">
    <property type="match status" value="1"/>
</dbReference>
<gene>
    <name evidence="3" type="ORF">AZI85_13695</name>
</gene>
<evidence type="ECO:0000259" key="2">
    <source>
        <dbReference type="Pfam" id="PF01464"/>
    </source>
</evidence>
<feature type="domain" description="Transglycosylase SLT" evidence="2">
    <location>
        <begin position="99"/>
        <end position="213"/>
    </location>
</feature>
<evidence type="ECO:0000313" key="4">
    <source>
        <dbReference type="Proteomes" id="UP000075391"/>
    </source>
</evidence>
<dbReference type="InterPro" id="IPR023346">
    <property type="entry name" value="Lysozyme-like_dom_sf"/>
</dbReference>
<protein>
    <submittedName>
        <fullName evidence="3">Lytic murein transglycosylase</fullName>
    </submittedName>
</protein>